<dbReference type="GO" id="GO:0006654">
    <property type="term" value="P:phosphatidic acid biosynthetic process"/>
    <property type="evidence" value="ECO:0007669"/>
    <property type="project" value="TreeGrafter"/>
</dbReference>
<organism evidence="5 6">
    <name type="scientific">Zhihengliuella halotolerans</name>
    <dbReference type="NCBI Taxonomy" id="370736"/>
    <lineage>
        <taxon>Bacteria</taxon>
        <taxon>Bacillati</taxon>
        <taxon>Actinomycetota</taxon>
        <taxon>Actinomycetes</taxon>
        <taxon>Micrococcales</taxon>
        <taxon>Micrococcaceae</taxon>
        <taxon>Zhihengliuella</taxon>
    </lineage>
</organism>
<evidence type="ECO:0000256" key="3">
    <source>
        <dbReference type="SAM" id="MobiDB-lite"/>
    </source>
</evidence>
<reference evidence="5 6" key="1">
    <citation type="submission" date="2019-02" db="EMBL/GenBank/DDBJ databases">
        <title>Sequencing the genomes of 1000 actinobacteria strains.</title>
        <authorList>
            <person name="Klenk H.-P."/>
        </authorList>
    </citation>
    <scope>NUCLEOTIDE SEQUENCE [LARGE SCALE GENOMIC DNA]</scope>
    <source>
        <strain evidence="5 6">DSM 17364</strain>
    </source>
</reference>
<dbReference type="GO" id="GO:0003841">
    <property type="term" value="F:1-acylglycerol-3-phosphate O-acyltransferase activity"/>
    <property type="evidence" value="ECO:0007669"/>
    <property type="project" value="TreeGrafter"/>
</dbReference>
<keyword evidence="6" id="KW-1185">Reference proteome</keyword>
<dbReference type="SMART" id="SM00563">
    <property type="entry name" value="PlsC"/>
    <property type="match status" value="1"/>
</dbReference>
<sequence>MPETLGARCTFGFMAGLARPVLNLLISKSWERFDRLPESGFIACPNHSTEIDPLIVGHAMYGAGRLPRYMAKESLFRIPIAGWFLTKTRQIPVARSSRGAKESLELAGQILNEGSVAIVYPEGTLTRDPDMWPMKGRTGAARLALQTGAPVVPIAHWGAQELLPRYGNRLHVFPRKRVRVVAGNPVDLSDLQGTPMTKAVLVEATDRIMKAIADLVGELRGETPPATLWDPAAHGQTLSGRNYEQEDAGHNGQAPEQGRADPSEQSGEQR</sequence>
<dbReference type="AlphaFoldDB" id="A0A4V2G9T2"/>
<name>A0A4V2G9T2_9MICC</name>
<dbReference type="Pfam" id="PF01553">
    <property type="entry name" value="Acyltransferase"/>
    <property type="match status" value="1"/>
</dbReference>
<keyword evidence="1 5" id="KW-0808">Transferase</keyword>
<dbReference type="Proteomes" id="UP000292685">
    <property type="component" value="Unassembled WGS sequence"/>
</dbReference>
<comment type="caution">
    <text evidence="5">The sequence shown here is derived from an EMBL/GenBank/DDBJ whole genome shotgun (WGS) entry which is preliminary data.</text>
</comment>
<feature type="region of interest" description="Disordered" evidence="3">
    <location>
        <begin position="225"/>
        <end position="270"/>
    </location>
</feature>
<feature type="compositionally biased region" description="Basic and acidic residues" evidence="3">
    <location>
        <begin position="258"/>
        <end position="270"/>
    </location>
</feature>
<dbReference type="EMBL" id="SHLA01000001">
    <property type="protein sequence ID" value="RZU61576.1"/>
    <property type="molecule type" value="Genomic_DNA"/>
</dbReference>
<accession>A0A4V2G9T2</accession>
<dbReference type="InterPro" id="IPR002123">
    <property type="entry name" value="Plipid/glycerol_acylTrfase"/>
</dbReference>
<proteinExistence type="predicted"/>
<dbReference type="SUPFAM" id="SSF69593">
    <property type="entry name" value="Glycerol-3-phosphate (1)-acyltransferase"/>
    <property type="match status" value="1"/>
</dbReference>
<dbReference type="PANTHER" id="PTHR10434">
    <property type="entry name" value="1-ACYL-SN-GLYCEROL-3-PHOSPHATE ACYLTRANSFERASE"/>
    <property type="match status" value="1"/>
</dbReference>
<evidence type="ECO:0000313" key="6">
    <source>
        <dbReference type="Proteomes" id="UP000292685"/>
    </source>
</evidence>
<dbReference type="CDD" id="cd07989">
    <property type="entry name" value="LPLAT_AGPAT-like"/>
    <property type="match status" value="1"/>
</dbReference>
<evidence type="ECO:0000259" key="4">
    <source>
        <dbReference type="SMART" id="SM00563"/>
    </source>
</evidence>
<dbReference type="GO" id="GO:0005886">
    <property type="term" value="C:plasma membrane"/>
    <property type="evidence" value="ECO:0007669"/>
    <property type="project" value="TreeGrafter"/>
</dbReference>
<dbReference type="OrthoDB" id="9806008at2"/>
<feature type="domain" description="Phospholipid/glycerol acyltransferase" evidence="4">
    <location>
        <begin position="41"/>
        <end position="159"/>
    </location>
</feature>
<gene>
    <name evidence="5" type="ORF">EV380_1147</name>
</gene>
<evidence type="ECO:0000313" key="5">
    <source>
        <dbReference type="EMBL" id="RZU61576.1"/>
    </source>
</evidence>
<evidence type="ECO:0000256" key="1">
    <source>
        <dbReference type="ARBA" id="ARBA00022679"/>
    </source>
</evidence>
<dbReference type="PANTHER" id="PTHR10434:SF55">
    <property type="entry name" value="POSSIBLE ACYLTRANSFERASE"/>
    <property type="match status" value="1"/>
</dbReference>
<keyword evidence="2 5" id="KW-0012">Acyltransferase</keyword>
<protein>
    <submittedName>
        <fullName evidence="5">1-acyl-sn-glycerol-3-phosphate acyltransferase</fullName>
    </submittedName>
</protein>
<evidence type="ECO:0000256" key="2">
    <source>
        <dbReference type="ARBA" id="ARBA00023315"/>
    </source>
</evidence>